<gene>
    <name evidence="1" type="ORF">BDM02DRAFT_322138</name>
</gene>
<organism evidence="1 2">
    <name type="scientific">Thelephora ganbajun</name>
    <name type="common">Ganba fungus</name>
    <dbReference type="NCBI Taxonomy" id="370292"/>
    <lineage>
        <taxon>Eukaryota</taxon>
        <taxon>Fungi</taxon>
        <taxon>Dikarya</taxon>
        <taxon>Basidiomycota</taxon>
        <taxon>Agaricomycotina</taxon>
        <taxon>Agaricomycetes</taxon>
        <taxon>Thelephorales</taxon>
        <taxon>Thelephoraceae</taxon>
        <taxon>Thelephora</taxon>
    </lineage>
</organism>
<reference evidence="1" key="1">
    <citation type="submission" date="2019-10" db="EMBL/GenBank/DDBJ databases">
        <authorList>
            <consortium name="DOE Joint Genome Institute"/>
            <person name="Kuo A."/>
            <person name="Miyauchi S."/>
            <person name="Kiss E."/>
            <person name="Drula E."/>
            <person name="Kohler A."/>
            <person name="Sanchez-Garcia M."/>
            <person name="Andreopoulos B."/>
            <person name="Barry K.W."/>
            <person name="Bonito G."/>
            <person name="Buee M."/>
            <person name="Carver A."/>
            <person name="Chen C."/>
            <person name="Cichocki N."/>
            <person name="Clum A."/>
            <person name="Culley D."/>
            <person name="Crous P.W."/>
            <person name="Fauchery L."/>
            <person name="Girlanda M."/>
            <person name="Hayes R."/>
            <person name="Keri Z."/>
            <person name="Labutti K."/>
            <person name="Lipzen A."/>
            <person name="Lombard V."/>
            <person name="Magnuson J."/>
            <person name="Maillard F."/>
            <person name="Morin E."/>
            <person name="Murat C."/>
            <person name="Nolan M."/>
            <person name="Ohm R."/>
            <person name="Pangilinan J."/>
            <person name="Pereira M."/>
            <person name="Perotto S."/>
            <person name="Peter M."/>
            <person name="Riley R."/>
            <person name="Sitrit Y."/>
            <person name="Stielow B."/>
            <person name="Szollosi G."/>
            <person name="Zifcakova L."/>
            <person name="Stursova M."/>
            <person name="Spatafora J.W."/>
            <person name="Tedersoo L."/>
            <person name="Vaario L.-M."/>
            <person name="Yamada A."/>
            <person name="Yan M."/>
            <person name="Wang P."/>
            <person name="Xu J."/>
            <person name="Bruns T."/>
            <person name="Baldrian P."/>
            <person name="Vilgalys R."/>
            <person name="Henrissat B."/>
            <person name="Grigoriev I.V."/>
            <person name="Hibbett D."/>
            <person name="Nagy L.G."/>
            <person name="Martin F.M."/>
        </authorList>
    </citation>
    <scope>NUCLEOTIDE SEQUENCE</scope>
    <source>
        <strain evidence="1">P2</strain>
    </source>
</reference>
<dbReference type="Proteomes" id="UP000886501">
    <property type="component" value="Unassembled WGS sequence"/>
</dbReference>
<evidence type="ECO:0000313" key="1">
    <source>
        <dbReference type="EMBL" id="KAF9651966.1"/>
    </source>
</evidence>
<keyword evidence="2" id="KW-1185">Reference proteome</keyword>
<comment type="caution">
    <text evidence="1">The sequence shown here is derived from an EMBL/GenBank/DDBJ whole genome shotgun (WGS) entry which is preliminary data.</text>
</comment>
<reference evidence="1" key="2">
    <citation type="journal article" date="2020" name="Nat. Commun.">
        <title>Large-scale genome sequencing of mycorrhizal fungi provides insights into the early evolution of symbiotic traits.</title>
        <authorList>
            <person name="Miyauchi S."/>
            <person name="Kiss E."/>
            <person name="Kuo A."/>
            <person name="Drula E."/>
            <person name="Kohler A."/>
            <person name="Sanchez-Garcia M."/>
            <person name="Morin E."/>
            <person name="Andreopoulos B."/>
            <person name="Barry K.W."/>
            <person name="Bonito G."/>
            <person name="Buee M."/>
            <person name="Carver A."/>
            <person name="Chen C."/>
            <person name="Cichocki N."/>
            <person name="Clum A."/>
            <person name="Culley D."/>
            <person name="Crous P.W."/>
            <person name="Fauchery L."/>
            <person name="Girlanda M."/>
            <person name="Hayes R.D."/>
            <person name="Keri Z."/>
            <person name="LaButti K."/>
            <person name="Lipzen A."/>
            <person name="Lombard V."/>
            <person name="Magnuson J."/>
            <person name="Maillard F."/>
            <person name="Murat C."/>
            <person name="Nolan M."/>
            <person name="Ohm R.A."/>
            <person name="Pangilinan J."/>
            <person name="Pereira M.F."/>
            <person name="Perotto S."/>
            <person name="Peter M."/>
            <person name="Pfister S."/>
            <person name="Riley R."/>
            <person name="Sitrit Y."/>
            <person name="Stielow J.B."/>
            <person name="Szollosi G."/>
            <person name="Zifcakova L."/>
            <person name="Stursova M."/>
            <person name="Spatafora J.W."/>
            <person name="Tedersoo L."/>
            <person name="Vaario L.M."/>
            <person name="Yamada A."/>
            <person name="Yan M."/>
            <person name="Wang P."/>
            <person name="Xu J."/>
            <person name="Bruns T."/>
            <person name="Baldrian P."/>
            <person name="Vilgalys R."/>
            <person name="Dunand C."/>
            <person name="Henrissat B."/>
            <person name="Grigoriev I.V."/>
            <person name="Hibbett D."/>
            <person name="Nagy L.G."/>
            <person name="Martin F.M."/>
        </authorList>
    </citation>
    <scope>NUCLEOTIDE SEQUENCE</scope>
    <source>
        <strain evidence="1">P2</strain>
    </source>
</reference>
<name>A0ACB6ZQL5_THEGA</name>
<proteinExistence type="predicted"/>
<protein>
    <submittedName>
        <fullName evidence="1">Uncharacterized protein</fullName>
    </submittedName>
</protein>
<accession>A0ACB6ZQL5</accession>
<evidence type="ECO:0000313" key="2">
    <source>
        <dbReference type="Proteomes" id="UP000886501"/>
    </source>
</evidence>
<dbReference type="EMBL" id="MU117971">
    <property type="protein sequence ID" value="KAF9651966.1"/>
    <property type="molecule type" value="Genomic_DNA"/>
</dbReference>
<sequence length="391" mass="44095">MDLPQELIDTIIDNLRNNPASLRACSLVAQSWTSRSQRHLFSAVVIWSDTLHLWHKNISPSSDSVSSYIRDLSLSANEGSRDPRFSPNLLNLAHEHFASIQELESLKLFRWTLVNWECYTRSFGSLSMSLHELQLIQPTSDTTALLSLATFFFRIERIVIISPSILSTDTSNFYPPAGLRLGWKIVHFMSFGGRCAAFLQKLAELPEAFVWEQLTLGLASDVYRLDVFPRLLSSCSATLRTLRIIRIHPDNDTTAHLISGDITLPPLPELREIEFPVVISPLLHGAQLPTEQGSGWLHERLILSITSTRLSVVTMNLERIPGNLLEFGVDWDGVDRAFAAVGRKICAAHANSRLVVRFVTLTLEMRDRLRGMGEEGWMQHFQKVGIIEVVN</sequence>